<comment type="subcellular location">
    <subcellularLocation>
        <location evidence="1">Membrane</location>
        <topology evidence="1">Multi-pass membrane protein</topology>
    </subcellularLocation>
</comment>
<comment type="caution">
    <text evidence="7">The sequence shown here is derived from an EMBL/GenBank/DDBJ whole genome shotgun (WGS) entry which is preliminary data.</text>
</comment>
<evidence type="ECO:0000256" key="2">
    <source>
        <dbReference type="ARBA" id="ARBA00022692"/>
    </source>
</evidence>
<evidence type="ECO:0000256" key="1">
    <source>
        <dbReference type="ARBA" id="ARBA00004141"/>
    </source>
</evidence>
<feature type="transmembrane region" description="Helical" evidence="5">
    <location>
        <begin position="313"/>
        <end position="337"/>
    </location>
</feature>
<accession>A0ABS6D5C2</accession>
<dbReference type="Pfam" id="PF13515">
    <property type="entry name" value="FUSC_2"/>
    <property type="match status" value="1"/>
</dbReference>
<proteinExistence type="predicted"/>
<gene>
    <name evidence="7" type="ORF">HGO97_013390</name>
</gene>
<feature type="transmembrane region" description="Helical" evidence="5">
    <location>
        <begin position="32"/>
        <end position="49"/>
    </location>
</feature>
<feature type="transmembrane region" description="Helical" evidence="5">
    <location>
        <begin position="86"/>
        <end position="104"/>
    </location>
</feature>
<feature type="transmembrane region" description="Helical" evidence="5">
    <location>
        <begin position="110"/>
        <end position="128"/>
    </location>
</feature>
<evidence type="ECO:0000256" key="4">
    <source>
        <dbReference type="ARBA" id="ARBA00023136"/>
    </source>
</evidence>
<organism evidence="7 8">
    <name type="scientific">Faecalicatena faecalis</name>
    <dbReference type="NCBI Taxonomy" id="2726362"/>
    <lineage>
        <taxon>Bacteria</taxon>
        <taxon>Bacillati</taxon>
        <taxon>Bacillota</taxon>
        <taxon>Clostridia</taxon>
        <taxon>Lachnospirales</taxon>
        <taxon>Lachnospiraceae</taxon>
        <taxon>Faecalicatena</taxon>
    </lineage>
</organism>
<protein>
    <submittedName>
        <fullName evidence="7">FUSC family protein</fullName>
    </submittedName>
</protein>
<feature type="transmembrane region" description="Helical" evidence="5">
    <location>
        <begin position="276"/>
        <end position="293"/>
    </location>
</feature>
<keyword evidence="8" id="KW-1185">Reference proteome</keyword>
<feature type="transmembrane region" description="Helical" evidence="5">
    <location>
        <begin position="158"/>
        <end position="175"/>
    </location>
</feature>
<evidence type="ECO:0000313" key="8">
    <source>
        <dbReference type="Proteomes" id="UP000723714"/>
    </source>
</evidence>
<dbReference type="Proteomes" id="UP000723714">
    <property type="component" value="Unassembled WGS sequence"/>
</dbReference>
<evidence type="ECO:0000313" key="7">
    <source>
        <dbReference type="EMBL" id="MBU3876802.1"/>
    </source>
</evidence>
<dbReference type="InterPro" id="IPR049453">
    <property type="entry name" value="Memb_transporter_dom"/>
</dbReference>
<name>A0ABS6D5C2_9FIRM</name>
<evidence type="ECO:0000256" key="5">
    <source>
        <dbReference type="SAM" id="Phobius"/>
    </source>
</evidence>
<feature type="domain" description="Integral membrane bound transporter" evidence="6">
    <location>
        <begin position="214"/>
        <end position="329"/>
    </location>
</feature>
<reference evidence="7 8" key="1">
    <citation type="submission" date="2021-06" db="EMBL/GenBank/DDBJ databases">
        <title>Faecalicatena sp. nov. isolated from porcine feces.</title>
        <authorList>
            <person name="Oh B.S."/>
            <person name="Lee J.H."/>
        </authorList>
    </citation>
    <scope>NUCLEOTIDE SEQUENCE [LARGE SCALE GENOMIC DNA]</scope>
    <source>
        <strain evidence="7 8">AGMB00832</strain>
    </source>
</reference>
<keyword evidence="4 5" id="KW-0472">Membrane</keyword>
<feature type="transmembrane region" description="Helical" evidence="5">
    <location>
        <begin position="252"/>
        <end position="269"/>
    </location>
</feature>
<dbReference type="EMBL" id="JABACJ020000012">
    <property type="protein sequence ID" value="MBU3876802.1"/>
    <property type="molecule type" value="Genomic_DNA"/>
</dbReference>
<keyword evidence="2 5" id="KW-0812">Transmembrane</keyword>
<sequence length="352" mass="39293">MTFYQALQLNAKGSKDLIRGTADLRERRKWSLVYLFKVLLTVAFCFLFVTGYSMVFGSDNSIVGVAVLLVLLLVRQADFGIQMKSSILALFLLFGILAAGPKTANLLPPFGAFFIHIVCIFAITTLGCHNIIMSNHFTFVLSYLLLYGYDVSGRTFTMRLYALAAGFILCALIFYKSHRKQQFKRGLKHLLEELDLSSSRTQWQVRISLATASAMLVASLLHIPRVMWIGIACMSIMTPLIKDCTYRELRRAPFNIVGGLLFLALYHLLPEGMLPYLGIIGGIGVGFSASYSFQNIFNALGALMIATELFGPIPAVILRIFANAFATVYCIGFNVIWEKVRNARFLKKAVLF</sequence>
<feature type="transmembrane region" description="Helical" evidence="5">
    <location>
        <begin position="207"/>
        <end position="232"/>
    </location>
</feature>
<dbReference type="RefSeq" id="WP_216242532.1">
    <property type="nucleotide sequence ID" value="NZ_JABACJ020000012.1"/>
</dbReference>
<evidence type="ECO:0000256" key="3">
    <source>
        <dbReference type="ARBA" id="ARBA00022989"/>
    </source>
</evidence>
<keyword evidence="3 5" id="KW-1133">Transmembrane helix</keyword>
<evidence type="ECO:0000259" key="6">
    <source>
        <dbReference type="Pfam" id="PF13515"/>
    </source>
</evidence>